<organism evidence="2 3">
    <name type="scientific">Olivibacter ginsenosidimutans</name>
    <dbReference type="NCBI Taxonomy" id="1176537"/>
    <lineage>
        <taxon>Bacteria</taxon>
        <taxon>Pseudomonadati</taxon>
        <taxon>Bacteroidota</taxon>
        <taxon>Sphingobacteriia</taxon>
        <taxon>Sphingobacteriales</taxon>
        <taxon>Sphingobacteriaceae</taxon>
        <taxon>Olivibacter</taxon>
    </lineage>
</organism>
<protein>
    <submittedName>
        <fullName evidence="2">Uncharacterized protein</fullName>
    </submittedName>
</protein>
<dbReference type="RefSeq" id="WP_345230832.1">
    <property type="nucleotide sequence ID" value="NZ_BAABIQ010000006.1"/>
</dbReference>
<evidence type="ECO:0000256" key="1">
    <source>
        <dbReference type="SAM" id="Phobius"/>
    </source>
</evidence>
<keyword evidence="1" id="KW-0472">Membrane</keyword>
<accession>A0ABP9AU97</accession>
<feature type="transmembrane region" description="Helical" evidence="1">
    <location>
        <begin position="6"/>
        <end position="24"/>
    </location>
</feature>
<reference evidence="3" key="1">
    <citation type="journal article" date="2019" name="Int. J. Syst. Evol. Microbiol.">
        <title>The Global Catalogue of Microorganisms (GCM) 10K type strain sequencing project: providing services to taxonomists for standard genome sequencing and annotation.</title>
        <authorList>
            <consortium name="The Broad Institute Genomics Platform"/>
            <consortium name="The Broad Institute Genome Sequencing Center for Infectious Disease"/>
            <person name="Wu L."/>
            <person name="Ma J."/>
        </authorList>
    </citation>
    <scope>NUCLEOTIDE SEQUENCE [LARGE SCALE GENOMIC DNA]</scope>
    <source>
        <strain evidence="3">JCM 18200</strain>
    </source>
</reference>
<proteinExistence type="predicted"/>
<evidence type="ECO:0000313" key="2">
    <source>
        <dbReference type="EMBL" id="GAA4785762.1"/>
    </source>
</evidence>
<name>A0ABP9AU97_9SPHI</name>
<dbReference type="Proteomes" id="UP001501411">
    <property type="component" value="Unassembled WGS sequence"/>
</dbReference>
<keyword evidence="1" id="KW-0812">Transmembrane</keyword>
<keyword evidence="1" id="KW-1133">Transmembrane helix</keyword>
<sequence length="175" mass="20170">MTKKIIYKAWIAVGLYMVLICLSCSKTRPEKYIAVTALNSNLVSTAYRPMFLNELMERKYKNQLPGTSAEEYVRDRAIKPVDEAIEKVKQLKETAETKELIAAALEVMTYGKTIFEHEYKSIAELIDKERPLEEIDKAITEMYDNTETGMAERFDRLDTLALKYARANKVPFDLI</sequence>
<comment type="caution">
    <text evidence="2">The sequence shown here is derived from an EMBL/GenBank/DDBJ whole genome shotgun (WGS) entry which is preliminary data.</text>
</comment>
<keyword evidence="3" id="KW-1185">Reference proteome</keyword>
<evidence type="ECO:0000313" key="3">
    <source>
        <dbReference type="Proteomes" id="UP001501411"/>
    </source>
</evidence>
<gene>
    <name evidence="2" type="ORF">GCM10023231_12050</name>
</gene>
<dbReference type="EMBL" id="BAABIQ010000006">
    <property type="protein sequence ID" value="GAA4785762.1"/>
    <property type="molecule type" value="Genomic_DNA"/>
</dbReference>